<feature type="domain" description="RDD" evidence="8">
    <location>
        <begin position="34"/>
        <end position="126"/>
    </location>
</feature>
<evidence type="ECO:0000256" key="4">
    <source>
        <dbReference type="ARBA" id="ARBA00022989"/>
    </source>
</evidence>
<evidence type="ECO:0000256" key="7">
    <source>
        <dbReference type="SAM" id="Phobius"/>
    </source>
</evidence>
<feature type="region of interest" description="Disordered" evidence="6">
    <location>
        <begin position="1"/>
        <end position="23"/>
    </location>
</feature>
<evidence type="ECO:0000256" key="1">
    <source>
        <dbReference type="ARBA" id="ARBA00004651"/>
    </source>
</evidence>
<dbReference type="InterPro" id="IPR051791">
    <property type="entry name" value="Pra-immunoreactive"/>
</dbReference>
<keyword evidence="10" id="KW-1185">Reference proteome</keyword>
<dbReference type="GO" id="GO:0005886">
    <property type="term" value="C:plasma membrane"/>
    <property type="evidence" value="ECO:0007669"/>
    <property type="project" value="UniProtKB-SubCell"/>
</dbReference>
<dbReference type="Pfam" id="PF06271">
    <property type="entry name" value="RDD"/>
    <property type="match status" value="1"/>
</dbReference>
<feature type="transmembrane region" description="Helical" evidence="7">
    <location>
        <begin position="40"/>
        <end position="59"/>
    </location>
</feature>
<dbReference type="STRING" id="115433.SAMN05421835_109201"/>
<dbReference type="PANTHER" id="PTHR36115:SF6">
    <property type="entry name" value="PROLINE-RICH ANTIGEN HOMOLOG"/>
    <property type="match status" value="1"/>
</dbReference>
<reference evidence="9 10" key="1">
    <citation type="submission" date="2016-10" db="EMBL/GenBank/DDBJ databases">
        <authorList>
            <person name="de Groot N.N."/>
        </authorList>
    </citation>
    <scope>NUCLEOTIDE SEQUENCE [LARGE SCALE GENOMIC DNA]</scope>
    <source>
        <strain evidence="9 10">DSM 44468</strain>
    </source>
</reference>
<keyword evidence="4 7" id="KW-1133">Transmembrane helix</keyword>
<dbReference type="AlphaFoldDB" id="A0A1I3UUA5"/>
<evidence type="ECO:0000259" key="8">
    <source>
        <dbReference type="Pfam" id="PF06271"/>
    </source>
</evidence>
<keyword evidence="5 7" id="KW-0472">Membrane</keyword>
<dbReference type="EMBL" id="FORP01000009">
    <property type="protein sequence ID" value="SFJ85421.1"/>
    <property type="molecule type" value="Genomic_DNA"/>
</dbReference>
<dbReference type="Proteomes" id="UP000199025">
    <property type="component" value="Unassembled WGS sequence"/>
</dbReference>
<feature type="compositionally biased region" description="Gly residues" evidence="6">
    <location>
        <begin position="1"/>
        <end position="10"/>
    </location>
</feature>
<feature type="transmembrane region" description="Helical" evidence="7">
    <location>
        <begin position="71"/>
        <end position="92"/>
    </location>
</feature>
<dbReference type="InterPro" id="IPR010432">
    <property type="entry name" value="RDD"/>
</dbReference>
<protein>
    <submittedName>
        <fullName evidence="9">RDD family protein</fullName>
    </submittedName>
</protein>
<evidence type="ECO:0000256" key="3">
    <source>
        <dbReference type="ARBA" id="ARBA00022692"/>
    </source>
</evidence>
<evidence type="ECO:0000256" key="5">
    <source>
        <dbReference type="ARBA" id="ARBA00023136"/>
    </source>
</evidence>
<sequence>MSGSRAGLGAGDAEPPRWRGERLGLPESGVRSVASGGARLLAFVLDLVLASLVTSLFIRPALQDTSVMESYNLWSVIVWAVLTVVPVSFAGFTPGMAATGIRVARLDGGPIVGPWRAVVRAALTCLIVPAAVRNIDGRSWLDRLTSTVVVRMR</sequence>
<evidence type="ECO:0000256" key="2">
    <source>
        <dbReference type="ARBA" id="ARBA00022475"/>
    </source>
</evidence>
<name>A0A1I3UUA5_9PSEU</name>
<evidence type="ECO:0000313" key="9">
    <source>
        <dbReference type="EMBL" id="SFJ85421.1"/>
    </source>
</evidence>
<gene>
    <name evidence="9" type="ORF">SAMN05421835_109201</name>
</gene>
<evidence type="ECO:0000256" key="6">
    <source>
        <dbReference type="SAM" id="MobiDB-lite"/>
    </source>
</evidence>
<comment type="subcellular location">
    <subcellularLocation>
        <location evidence="1">Cell membrane</location>
        <topology evidence="1">Multi-pass membrane protein</topology>
    </subcellularLocation>
</comment>
<accession>A0A1I3UUA5</accession>
<dbReference type="PANTHER" id="PTHR36115">
    <property type="entry name" value="PROLINE-RICH ANTIGEN HOMOLOG-RELATED"/>
    <property type="match status" value="1"/>
</dbReference>
<organism evidence="9 10">
    <name type="scientific">Amycolatopsis sacchari</name>
    <dbReference type="NCBI Taxonomy" id="115433"/>
    <lineage>
        <taxon>Bacteria</taxon>
        <taxon>Bacillati</taxon>
        <taxon>Actinomycetota</taxon>
        <taxon>Actinomycetes</taxon>
        <taxon>Pseudonocardiales</taxon>
        <taxon>Pseudonocardiaceae</taxon>
        <taxon>Amycolatopsis</taxon>
    </lineage>
</organism>
<proteinExistence type="predicted"/>
<feature type="compositionally biased region" description="Basic and acidic residues" evidence="6">
    <location>
        <begin position="14"/>
        <end position="23"/>
    </location>
</feature>
<evidence type="ECO:0000313" key="10">
    <source>
        <dbReference type="Proteomes" id="UP000199025"/>
    </source>
</evidence>
<keyword evidence="3 7" id="KW-0812">Transmembrane</keyword>
<keyword evidence="2" id="KW-1003">Cell membrane</keyword>